<sequence>MDIGTVEAVGELRVVVGAMPLEVCLRSASSYHQPVHSSCGFADIGTLEAVGELRAVVGAMSPEVCLLSTKQFRIAGFAEAGRSEEDG</sequence>
<organism evidence="1 2">
    <name type="scientific">Chara braunii</name>
    <name type="common">Braun's stonewort</name>
    <dbReference type="NCBI Taxonomy" id="69332"/>
    <lineage>
        <taxon>Eukaryota</taxon>
        <taxon>Viridiplantae</taxon>
        <taxon>Streptophyta</taxon>
        <taxon>Charophyceae</taxon>
        <taxon>Charales</taxon>
        <taxon>Characeae</taxon>
        <taxon>Chara</taxon>
    </lineage>
</organism>
<evidence type="ECO:0000313" key="1">
    <source>
        <dbReference type="EMBL" id="GBG90879.1"/>
    </source>
</evidence>
<name>A0A388M8T8_CHABU</name>
<dbReference type="Gramene" id="GBG90879">
    <property type="protein sequence ID" value="GBG90879"/>
    <property type="gene ID" value="CBR_g51385"/>
</dbReference>
<gene>
    <name evidence="1" type="ORF">CBR_g51385</name>
</gene>
<dbReference type="AlphaFoldDB" id="A0A388M8T8"/>
<proteinExistence type="predicted"/>
<protein>
    <submittedName>
        <fullName evidence="1">Uncharacterized protein</fullName>
    </submittedName>
</protein>
<keyword evidence="2" id="KW-1185">Reference proteome</keyword>
<evidence type="ECO:0000313" key="2">
    <source>
        <dbReference type="Proteomes" id="UP000265515"/>
    </source>
</evidence>
<reference evidence="1 2" key="1">
    <citation type="journal article" date="2018" name="Cell">
        <title>The Chara Genome: Secondary Complexity and Implications for Plant Terrestrialization.</title>
        <authorList>
            <person name="Nishiyama T."/>
            <person name="Sakayama H."/>
            <person name="Vries J.D."/>
            <person name="Buschmann H."/>
            <person name="Saint-Marcoux D."/>
            <person name="Ullrich K.K."/>
            <person name="Haas F.B."/>
            <person name="Vanderstraeten L."/>
            <person name="Becker D."/>
            <person name="Lang D."/>
            <person name="Vosolsobe S."/>
            <person name="Rombauts S."/>
            <person name="Wilhelmsson P.K.I."/>
            <person name="Janitza P."/>
            <person name="Kern R."/>
            <person name="Heyl A."/>
            <person name="Rumpler F."/>
            <person name="Villalobos L.I.A.C."/>
            <person name="Clay J.M."/>
            <person name="Skokan R."/>
            <person name="Toyoda A."/>
            <person name="Suzuki Y."/>
            <person name="Kagoshima H."/>
            <person name="Schijlen E."/>
            <person name="Tajeshwar N."/>
            <person name="Catarino B."/>
            <person name="Hetherington A.J."/>
            <person name="Saltykova A."/>
            <person name="Bonnot C."/>
            <person name="Breuninger H."/>
            <person name="Symeonidi A."/>
            <person name="Radhakrishnan G.V."/>
            <person name="Van Nieuwerburgh F."/>
            <person name="Deforce D."/>
            <person name="Chang C."/>
            <person name="Karol K.G."/>
            <person name="Hedrich R."/>
            <person name="Ulvskov P."/>
            <person name="Glockner G."/>
            <person name="Delwiche C.F."/>
            <person name="Petrasek J."/>
            <person name="Van de Peer Y."/>
            <person name="Friml J."/>
            <person name="Beilby M."/>
            <person name="Dolan L."/>
            <person name="Kohara Y."/>
            <person name="Sugano S."/>
            <person name="Fujiyama A."/>
            <person name="Delaux P.-M."/>
            <person name="Quint M."/>
            <person name="TheiBen G."/>
            <person name="Hagemann M."/>
            <person name="Harholt J."/>
            <person name="Dunand C."/>
            <person name="Zachgo S."/>
            <person name="Langdale J."/>
            <person name="Maumus F."/>
            <person name="Straeten D.V.D."/>
            <person name="Gould S.B."/>
            <person name="Rensing S.A."/>
        </authorList>
    </citation>
    <scope>NUCLEOTIDE SEQUENCE [LARGE SCALE GENOMIC DNA]</scope>
    <source>
        <strain evidence="1 2">S276</strain>
    </source>
</reference>
<dbReference type="Proteomes" id="UP000265515">
    <property type="component" value="Unassembled WGS sequence"/>
</dbReference>
<comment type="caution">
    <text evidence="1">The sequence shown here is derived from an EMBL/GenBank/DDBJ whole genome shotgun (WGS) entry which is preliminary data.</text>
</comment>
<accession>A0A388M8T8</accession>
<dbReference type="EMBL" id="BFEA01000850">
    <property type="protein sequence ID" value="GBG90879.1"/>
    <property type="molecule type" value="Genomic_DNA"/>
</dbReference>